<gene>
    <name evidence="2" type="ORF">SLEP1_g7890</name>
</gene>
<comment type="caution">
    <text evidence="2">The sequence shown here is derived from an EMBL/GenBank/DDBJ whole genome shotgun (WGS) entry which is preliminary data.</text>
</comment>
<sequence length="154" mass="16956">MFRLLDSTRKTGVPGGSLTRLTEEQGRSEEGEVWRGREWRRKWRGNRWACGQEDCGIASVRGVHGAGGGWVGRGGAKECNEMGGEDDEGGGLCQAEDIERDSRCPESTAERGLLSRDLHAPDSTAAMGKEKRKPKEWAATRMNCMPFSHACLVF</sequence>
<dbReference type="Proteomes" id="UP001054252">
    <property type="component" value="Unassembled WGS sequence"/>
</dbReference>
<evidence type="ECO:0000256" key="1">
    <source>
        <dbReference type="SAM" id="MobiDB-lite"/>
    </source>
</evidence>
<dbReference type="EMBL" id="BPVZ01000008">
    <property type="protein sequence ID" value="GKU94389.1"/>
    <property type="molecule type" value="Genomic_DNA"/>
</dbReference>
<name>A0AAV5IAV3_9ROSI</name>
<organism evidence="2 3">
    <name type="scientific">Rubroshorea leprosula</name>
    <dbReference type="NCBI Taxonomy" id="152421"/>
    <lineage>
        <taxon>Eukaryota</taxon>
        <taxon>Viridiplantae</taxon>
        <taxon>Streptophyta</taxon>
        <taxon>Embryophyta</taxon>
        <taxon>Tracheophyta</taxon>
        <taxon>Spermatophyta</taxon>
        <taxon>Magnoliopsida</taxon>
        <taxon>eudicotyledons</taxon>
        <taxon>Gunneridae</taxon>
        <taxon>Pentapetalae</taxon>
        <taxon>rosids</taxon>
        <taxon>malvids</taxon>
        <taxon>Malvales</taxon>
        <taxon>Dipterocarpaceae</taxon>
        <taxon>Rubroshorea</taxon>
    </lineage>
</organism>
<proteinExistence type="predicted"/>
<evidence type="ECO:0000313" key="2">
    <source>
        <dbReference type="EMBL" id="GKU94389.1"/>
    </source>
</evidence>
<protein>
    <submittedName>
        <fullName evidence="2">Uncharacterized protein</fullName>
    </submittedName>
</protein>
<keyword evidence="3" id="KW-1185">Reference proteome</keyword>
<evidence type="ECO:0000313" key="3">
    <source>
        <dbReference type="Proteomes" id="UP001054252"/>
    </source>
</evidence>
<reference evidence="2 3" key="1">
    <citation type="journal article" date="2021" name="Commun. Biol.">
        <title>The genome of Shorea leprosula (Dipterocarpaceae) highlights the ecological relevance of drought in aseasonal tropical rainforests.</title>
        <authorList>
            <person name="Ng K.K.S."/>
            <person name="Kobayashi M.J."/>
            <person name="Fawcett J.A."/>
            <person name="Hatakeyama M."/>
            <person name="Paape T."/>
            <person name="Ng C.H."/>
            <person name="Ang C.C."/>
            <person name="Tnah L.H."/>
            <person name="Lee C.T."/>
            <person name="Nishiyama T."/>
            <person name="Sese J."/>
            <person name="O'Brien M.J."/>
            <person name="Copetti D."/>
            <person name="Mohd Noor M.I."/>
            <person name="Ong R.C."/>
            <person name="Putra M."/>
            <person name="Sireger I.Z."/>
            <person name="Indrioko S."/>
            <person name="Kosugi Y."/>
            <person name="Izuno A."/>
            <person name="Isagi Y."/>
            <person name="Lee S.L."/>
            <person name="Shimizu K.K."/>
        </authorList>
    </citation>
    <scope>NUCLEOTIDE SEQUENCE [LARGE SCALE GENOMIC DNA]</scope>
    <source>
        <strain evidence="2">214</strain>
    </source>
</reference>
<dbReference type="AlphaFoldDB" id="A0AAV5IAV3"/>
<feature type="compositionally biased region" description="Basic and acidic residues" evidence="1">
    <location>
        <begin position="21"/>
        <end position="32"/>
    </location>
</feature>
<accession>A0AAV5IAV3</accession>
<feature type="region of interest" description="Disordered" evidence="1">
    <location>
        <begin position="74"/>
        <end position="134"/>
    </location>
</feature>
<feature type="region of interest" description="Disordered" evidence="1">
    <location>
        <begin position="1"/>
        <end position="32"/>
    </location>
</feature>